<dbReference type="Gene3D" id="1.10.150.50">
    <property type="entry name" value="Transcription Factor, Ets-1"/>
    <property type="match status" value="1"/>
</dbReference>
<dbReference type="Gene3D" id="3.30.40.10">
    <property type="entry name" value="Zinc/RING finger domain, C3HC4 (zinc finger)"/>
    <property type="match status" value="1"/>
</dbReference>
<dbReference type="InParanoid" id="A0A0V0R000"/>
<accession>A0A0V0R000</accession>
<organism evidence="7 8">
    <name type="scientific">Pseudocohnilembus persalinus</name>
    <name type="common">Ciliate</name>
    <dbReference type="NCBI Taxonomy" id="266149"/>
    <lineage>
        <taxon>Eukaryota</taxon>
        <taxon>Sar</taxon>
        <taxon>Alveolata</taxon>
        <taxon>Ciliophora</taxon>
        <taxon>Intramacronucleata</taxon>
        <taxon>Oligohymenophorea</taxon>
        <taxon>Scuticociliatia</taxon>
        <taxon>Philasterida</taxon>
        <taxon>Pseudocohnilembidae</taxon>
        <taxon>Pseudocohnilembus</taxon>
    </lineage>
</organism>
<dbReference type="GO" id="GO:0008270">
    <property type="term" value="F:zinc ion binding"/>
    <property type="evidence" value="ECO:0007669"/>
    <property type="project" value="UniProtKB-KW"/>
</dbReference>
<gene>
    <name evidence="7" type="ORF">PPERSA_07537</name>
</gene>
<evidence type="ECO:0000256" key="3">
    <source>
        <dbReference type="ARBA" id="ARBA00022833"/>
    </source>
</evidence>
<evidence type="ECO:0000259" key="6">
    <source>
        <dbReference type="PROSITE" id="PS50105"/>
    </source>
</evidence>
<dbReference type="PROSITE" id="PS00518">
    <property type="entry name" value="ZF_RING_1"/>
    <property type="match status" value="1"/>
</dbReference>
<keyword evidence="2 4" id="KW-0863">Zinc-finger</keyword>
<sequence length="506" mass="60190">MDFNKLFELLPKYPMDWTESDTILWLRIIGKQQYQENFVDCQVDGSNLQAFISEPEMQSEANQFLQKNSENEEQSVQNLQYTKNDQIKNDSNNQQINYDNNDDVKSYTINGVINSNDLNQLEMVWDSENKKYQIKKSQDKDKENKYKNMSYKQIQLEERKEKFLKEREEYKNNLSKFGFQQFLNGDQKINFDIQQKKIIYNSENNSDEDDEMPELDMDENEVQYLKVRDSHYNISFFEIQNQEGCQFLTSQKKNENDIVINKDIPLDFAIIITSFEKRVFQLNKSEKLNNEDIYVELMLDEIEIQQNQSLKIKIEDYKLNISLRDNQIIVTQNINQGDEKNKKSFNINYQDLENIGKNTNNNQSFNYQYFTFGSGKDSDYKFGMDSLRIQPTHFSMVCEKGKVYLRRTDSILSKVFIYLSEDQQCILLNNMGIFLEWANLMITVLDKETFLKEEKCAICLKQRSIMGFYEECDHIVCDNCVNQNQNKSNQCVYCQQKTKQGWQIKF</sequence>
<evidence type="ECO:0000256" key="1">
    <source>
        <dbReference type="ARBA" id="ARBA00022723"/>
    </source>
</evidence>
<dbReference type="PROSITE" id="PS50105">
    <property type="entry name" value="SAM_DOMAIN"/>
    <property type="match status" value="1"/>
</dbReference>
<dbReference type="PROSITE" id="PS50089">
    <property type="entry name" value="ZF_RING_2"/>
    <property type="match status" value="1"/>
</dbReference>
<protein>
    <submittedName>
        <fullName evidence="7">Sterile alpha motif/pointed domain</fullName>
    </submittedName>
</protein>
<comment type="caution">
    <text evidence="7">The sequence shown here is derived from an EMBL/GenBank/DDBJ whole genome shotgun (WGS) entry which is preliminary data.</text>
</comment>
<evidence type="ECO:0000259" key="5">
    <source>
        <dbReference type="PROSITE" id="PS50089"/>
    </source>
</evidence>
<dbReference type="InterPro" id="IPR013761">
    <property type="entry name" value="SAM/pointed_sf"/>
</dbReference>
<dbReference type="InterPro" id="IPR001841">
    <property type="entry name" value="Znf_RING"/>
</dbReference>
<dbReference type="AlphaFoldDB" id="A0A0V0R000"/>
<dbReference type="SUPFAM" id="SSF57850">
    <property type="entry name" value="RING/U-box"/>
    <property type="match status" value="1"/>
</dbReference>
<name>A0A0V0R000_PSEPJ</name>
<keyword evidence="3" id="KW-0862">Zinc</keyword>
<keyword evidence="8" id="KW-1185">Reference proteome</keyword>
<dbReference type="SUPFAM" id="SSF47769">
    <property type="entry name" value="SAM/Pointed domain"/>
    <property type="match status" value="1"/>
</dbReference>
<evidence type="ECO:0000313" key="7">
    <source>
        <dbReference type="EMBL" id="KRX07787.1"/>
    </source>
</evidence>
<evidence type="ECO:0000256" key="2">
    <source>
        <dbReference type="ARBA" id="ARBA00022771"/>
    </source>
</evidence>
<dbReference type="InterPro" id="IPR013083">
    <property type="entry name" value="Znf_RING/FYVE/PHD"/>
</dbReference>
<feature type="domain" description="SAM" evidence="6">
    <location>
        <begin position="17"/>
        <end position="48"/>
    </location>
</feature>
<evidence type="ECO:0000313" key="8">
    <source>
        <dbReference type="Proteomes" id="UP000054937"/>
    </source>
</evidence>
<reference evidence="7 8" key="1">
    <citation type="journal article" date="2015" name="Sci. Rep.">
        <title>Genome of the facultative scuticociliatosis pathogen Pseudocohnilembus persalinus provides insight into its virulence through horizontal gene transfer.</title>
        <authorList>
            <person name="Xiong J."/>
            <person name="Wang G."/>
            <person name="Cheng J."/>
            <person name="Tian M."/>
            <person name="Pan X."/>
            <person name="Warren A."/>
            <person name="Jiang C."/>
            <person name="Yuan D."/>
            <person name="Miao W."/>
        </authorList>
    </citation>
    <scope>NUCLEOTIDE SEQUENCE [LARGE SCALE GENOMIC DNA]</scope>
    <source>
        <strain evidence="7">36N120E</strain>
    </source>
</reference>
<keyword evidence="1" id="KW-0479">Metal-binding</keyword>
<dbReference type="InterPro" id="IPR001660">
    <property type="entry name" value="SAM"/>
</dbReference>
<dbReference type="EMBL" id="LDAU01000080">
    <property type="protein sequence ID" value="KRX07787.1"/>
    <property type="molecule type" value="Genomic_DNA"/>
</dbReference>
<proteinExistence type="predicted"/>
<evidence type="ECO:0000256" key="4">
    <source>
        <dbReference type="PROSITE-ProRule" id="PRU00175"/>
    </source>
</evidence>
<dbReference type="Proteomes" id="UP000054937">
    <property type="component" value="Unassembled WGS sequence"/>
</dbReference>
<dbReference type="InterPro" id="IPR017907">
    <property type="entry name" value="Znf_RING_CS"/>
</dbReference>
<feature type="domain" description="RING-type" evidence="5">
    <location>
        <begin position="456"/>
        <end position="495"/>
    </location>
</feature>